<dbReference type="CTD" id="283643"/>
<dbReference type="Pfam" id="PF14970">
    <property type="entry name" value="TEDC1"/>
    <property type="match status" value="1"/>
</dbReference>
<dbReference type="FunCoup" id="A0A6P7YVL6">
    <property type="interactions" value="474"/>
</dbReference>
<organism evidence="3 4">
    <name type="scientific">Microcaecilia unicolor</name>
    <dbReference type="NCBI Taxonomy" id="1415580"/>
    <lineage>
        <taxon>Eukaryota</taxon>
        <taxon>Metazoa</taxon>
        <taxon>Chordata</taxon>
        <taxon>Craniata</taxon>
        <taxon>Vertebrata</taxon>
        <taxon>Euteleostomi</taxon>
        <taxon>Amphibia</taxon>
        <taxon>Gymnophiona</taxon>
        <taxon>Siphonopidae</taxon>
        <taxon>Microcaecilia</taxon>
    </lineage>
</organism>
<dbReference type="InterPro" id="IPR043535">
    <property type="entry name" value="TEDC1"/>
</dbReference>
<evidence type="ECO:0000313" key="4">
    <source>
        <dbReference type="RefSeq" id="XP_030071182.1"/>
    </source>
</evidence>
<name>A0A6P7YVL6_9AMPH</name>
<dbReference type="AlphaFoldDB" id="A0A6P7YVL6"/>
<dbReference type="PANTHER" id="PTHR35076:SF1">
    <property type="entry name" value="TUBULIN EPSILON AND DELTA COMPLEX PROTEIN 1"/>
    <property type="match status" value="1"/>
</dbReference>
<dbReference type="Proteomes" id="UP000515156">
    <property type="component" value="Chromosome 9"/>
</dbReference>
<dbReference type="KEGG" id="muo:115478087"/>
<dbReference type="InterPro" id="IPR027996">
    <property type="entry name" value="TEDC1_dom"/>
</dbReference>
<feature type="coiled-coil region" evidence="1">
    <location>
        <begin position="395"/>
        <end position="429"/>
    </location>
</feature>
<dbReference type="InParanoid" id="A0A6P7YVL6"/>
<dbReference type="RefSeq" id="XP_030071182.1">
    <property type="nucleotide sequence ID" value="XM_030215322.1"/>
</dbReference>
<evidence type="ECO:0000259" key="2">
    <source>
        <dbReference type="Pfam" id="PF14970"/>
    </source>
</evidence>
<sequence length="458" mass="53331">MSRAVNGRLKEAIASLCRVLSGLGINPETFRQAKFNRPEATAEFWKLLYGLLKKVCGARTSDLNDENIDAQIRFVKSVLWYYGYGILDFYHLPYDGSQGSRELLLAFSWLLHTQHVLEKLLEANKIRVGDEISVCMCDTIKTVRCKSKEETALPFSQRGETDIRYLQWLNGKLRFCWRTLHTAKLEEVAVLHKIHLYTRGCHIDPNINHLSVTETDLLRQPENCNKLVKLLESENSRLKAYLEWKRVESVYWQWMESVLDCKLEEARSLQLQNSRNENNTLQIAEFCRGNVHTIGEVEKLNNNLVRLHDELEEIVSCKKVLWNEKVKAREKELLNMREFCATVMKIEQEVKKKTEDLKYHCTHIKTEMHGSYRLVFKDDKAGFTKSVNRQSSVDVIKATEVLSELRRKEVKLEKEFKKLQKECRKKLDEIAESMDGVICIPPIKKEIHIEKSGKGNLT</sequence>
<feature type="domain" description="Tubulin epsilon and delta complex protein 1" evidence="2">
    <location>
        <begin position="83"/>
        <end position="260"/>
    </location>
</feature>
<dbReference type="OrthoDB" id="9906141at2759"/>
<evidence type="ECO:0000256" key="1">
    <source>
        <dbReference type="SAM" id="Coils"/>
    </source>
</evidence>
<protein>
    <submittedName>
        <fullName evidence="4">Tubulin epsilon and delta complex protein 1 isoform X1</fullName>
    </submittedName>
</protein>
<dbReference type="GeneID" id="115478087"/>
<dbReference type="PANTHER" id="PTHR35076">
    <property type="entry name" value="TUBULIN EPSILON AND DELTA COMPLEX PROTEIN 1"/>
    <property type="match status" value="1"/>
</dbReference>
<reference evidence="4" key="1">
    <citation type="submission" date="2025-08" db="UniProtKB">
        <authorList>
            <consortium name="RefSeq"/>
        </authorList>
    </citation>
    <scope>IDENTIFICATION</scope>
</reference>
<proteinExistence type="predicted"/>
<accession>A0A6P7YVL6</accession>
<evidence type="ECO:0000313" key="3">
    <source>
        <dbReference type="Proteomes" id="UP000515156"/>
    </source>
</evidence>
<gene>
    <name evidence="4" type="primary">TEDC1</name>
</gene>
<keyword evidence="3" id="KW-1185">Reference proteome</keyword>
<keyword evidence="1" id="KW-0175">Coiled coil</keyword>